<evidence type="ECO:0000313" key="1">
    <source>
        <dbReference type="EMBL" id="ODN82829.1"/>
    </source>
</evidence>
<reference evidence="1 2" key="1">
    <citation type="submission" date="2016-06" db="EMBL/GenBank/DDBJ databases">
        <title>Evolution of pathogenesis and genome organization in the Tremellales.</title>
        <authorList>
            <person name="Cuomo C."/>
            <person name="Litvintseva A."/>
            <person name="Heitman J."/>
            <person name="Chen Y."/>
            <person name="Sun S."/>
            <person name="Springer D."/>
            <person name="Dromer F."/>
            <person name="Young S."/>
            <person name="Zeng Q."/>
            <person name="Chapman S."/>
            <person name="Gujja S."/>
            <person name="Saif S."/>
            <person name="Birren B."/>
        </authorList>
    </citation>
    <scope>NUCLEOTIDE SEQUENCE [LARGE SCALE GENOMIC DNA]</scope>
    <source>
        <strain evidence="1 2">CBS 6039</strain>
    </source>
</reference>
<dbReference type="GeneID" id="30152403"/>
<organism evidence="1 2">
    <name type="scientific">Cryptococcus amylolentus CBS 6039</name>
    <dbReference type="NCBI Taxonomy" id="1295533"/>
    <lineage>
        <taxon>Eukaryota</taxon>
        <taxon>Fungi</taxon>
        <taxon>Dikarya</taxon>
        <taxon>Basidiomycota</taxon>
        <taxon>Agaricomycotina</taxon>
        <taxon>Tremellomycetes</taxon>
        <taxon>Tremellales</taxon>
        <taxon>Cryptococcaceae</taxon>
        <taxon>Cryptococcus</taxon>
    </lineage>
</organism>
<dbReference type="EMBL" id="AWGJ01000002">
    <property type="protein sequence ID" value="ODN82829.1"/>
    <property type="molecule type" value="Genomic_DNA"/>
</dbReference>
<dbReference type="RefSeq" id="XP_018996829.1">
    <property type="nucleotide sequence ID" value="XM_019134402.1"/>
</dbReference>
<sequence>MLGTQYSLFSKSLAPCLISRQPPSFLWFRQLPNLSQCHPLGLPPFLQTWHYSACKSLLFRRQQVSGTSPELDLQSRVLKELLVICCLFVSETPFSERQRKHQAKRTSQFAVLWGIPYHQVRRTCRVSDQ</sequence>
<dbReference type="AlphaFoldDB" id="A0A1E3I2Q2"/>
<accession>A0A1E3I2Q2</accession>
<protein>
    <submittedName>
        <fullName evidence="1">Uncharacterized protein</fullName>
    </submittedName>
</protein>
<gene>
    <name evidence="1" type="ORF">L202_01094</name>
</gene>
<dbReference type="Proteomes" id="UP000094065">
    <property type="component" value="Unassembled WGS sequence"/>
</dbReference>
<comment type="caution">
    <text evidence="1">The sequence shown here is derived from an EMBL/GenBank/DDBJ whole genome shotgun (WGS) entry which is preliminary data.</text>
</comment>
<name>A0A1E3I2Q2_9TREE</name>
<evidence type="ECO:0000313" key="2">
    <source>
        <dbReference type="Proteomes" id="UP000094065"/>
    </source>
</evidence>
<proteinExistence type="predicted"/>
<keyword evidence="2" id="KW-1185">Reference proteome</keyword>